<name>A0A0E3WSZ5_9EURY</name>
<protein>
    <submittedName>
        <fullName evidence="3">Beta-lysine acetyltransferase</fullName>
        <ecNumber evidence="3">2.3.1.-</ecNumber>
    </submittedName>
</protein>
<dbReference type="SUPFAM" id="SSF55729">
    <property type="entry name" value="Acyl-CoA N-acyltransferases (Nat)"/>
    <property type="match status" value="1"/>
</dbReference>
<keyword evidence="3" id="KW-0012">Acyltransferase</keyword>
<gene>
    <name evidence="3" type="ORF">MSHOH_0462</name>
</gene>
<dbReference type="InterPro" id="IPR022525">
    <property type="entry name" value="GNAT_AblB"/>
</dbReference>
<dbReference type="Pfam" id="PF00583">
    <property type="entry name" value="Acetyltransf_1"/>
    <property type="match status" value="1"/>
</dbReference>
<dbReference type="InterPro" id="IPR016181">
    <property type="entry name" value="Acyl_CoA_acyltransferase"/>
</dbReference>
<organism evidence="3 4">
    <name type="scientific">Methanosarcina horonobensis HB-1 = JCM 15518</name>
    <dbReference type="NCBI Taxonomy" id="1434110"/>
    <lineage>
        <taxon>Archaea</taxon>
        <taxon>Methanobacteriati</taxon>
        <taxon>Methanobacteriota</taxon>
        <taxon>Stenosarchaea group</taxon>
        <taxon>Methanomicrobia</taxon>
        <taxon>Methanosarcinales</taxon>
        <taxon>Methanosarcinaceae</taxon>
        <taxon>Methanosarcina</taxon>
    </lineage>
</organism>
<evidence type="ECO:0000259" key="2">
    <source>
        <dbReference type="PROSITE" id="PS51186"/>
    </source>
</evidence>
<dbReference type="Gene3D" id="3.40.630.30">
    <property type="match status" value="1"/>
</dbReference>
<feature type="region of interest" description="Disordered" evidence="1">
    <location>
        <begin position="94"/>
        <end position="113"/>
    </location>
</feature>
<feature type="domain" description="N-acetyltransferase" evidence="2">
    <location>
        <begin position="121"/>
        <end position="269"/>
    </location>
</feature>
<evidence type="ECO:0000256" key="1">
    <source>
        <dbReference type="SAM" id="MobiDB-lite"/>
    </source>
</evidence>
<dbReference type="CDD" id="cd04301">
    <property type="entry name" value="NAT_SF"/>
    <property type="match status" value="1"/>
</dbReference>
<dbReference type="AlphaFoldDB" id="A0A0E3WSZ5"/>
<dbReference type="PROSITE" id="PS51186">
    <property type="entry name" value="GNAT"/>
    <property type="match status" value="1"/>
</dbReference>
<dbReference type="Proteomes" id="UP000033101">
    <property type="component" value="Chromosome"/>
</dbReference>
<dbReference type="PATRIC" id="fig|1434110.4.peg.558"/>
<feature type="compositionally biased region" description="Basic and acidic residues" evidence="1">
    <location>
        <begin position="96"/>
        <end position="113"/>
    </location>
</feature>
<evidence type="ECO:0000313" key="4">
    <source>
        <dbReference type="Proteomes" id="UP000033101"/>
    </source>
</evidence>
<dbReference type="EMBL" id="CP009516">
    <property type="protein sequence ID" value="AKB76945.1"/>
    <property type="molecule type" value="Genomic_DNA"/>
</dbReference>
<accession>A0A0E3WSZ5</accession>
<evidence type="ECO:0000313" key="3">
    <source>
        <dbReference type="EMBL" id="AKB76945.1"/>
    </source>
</evidence>
<keyword evidence="3" id="KW-0808">Transferase</keyword>
<dbReference type="HOGENOM" id="CLU_081246_0_0_2"/>
<dbReference type="NCBIfam" id="TIGR03827">
    <property type="entry name" value="GNAT_ablB"/>
    <property type="match status" value="1"/>
</dbReference>
<dbReference type="KEGG" id="mhor:MSHOH_0462"/>
<dbReference type="InterPro" id="IPR000182">
    <property type="entry name" value="GNAT_dom"/>
</dbReference>
<proteinExistence type="predicted"/>
<dbReference type="GO" id="GO:0008080">
    <property type="term" value="F:N-acetyltransferase activity"/>
    <property type="evidence" value="ECO:0007669"/>
    <property type="project" value="InterPro"/>
</dbReference>
<reference evidence="3 4" key="1">
    <citation type="submission" date="2014-07" db="EMBL/GenBank/DDBJ databases">
        <title>Methanogenic archaea and the global carbon cycle.</title>
        <authorList>
            <person name="Henriksen J.R."/>
            <person name="Luke J."/>
            <person name="Reinhart S."/>
            <person name="Benedict M.N."/>
            <person name="Youngblut N.D."/>
            <person name="Metcalf M.E."/>
            <person name="Whitaker R.J."/>
            <person name="Metcalf W.W."/>
        </authorList>
    </citation>
    <scope>NUCLEOTIDE SEQUENCE [LARGE SCALE GENOMIC DNA]</scope>
    <source>
        <strain evidence="3 4">HB-1</strain>
    </source>
</reference>
<sequence length="279" mass="31833">MDFTGLFEEVSETLKALAEAEEVGKIIVYTPPEKRQELETCGYIEEGTIKGYYAGKDCYIFSIYPENSRGISFYKEKENQIIESCLKKDRKIGKTRQKDRGFRKKESWKKQKEKKRLSEEYTLRPAVQADATAMAVLYREGFQMYPAPLHMENYLLKTMDSNVLYLLIEKHGKIVSIASAEMDPKTGSAEITDCLTVPSERGKGLIKELIAALEKELSARNFLSSYTLCRASSSGINIAFASLGYTYTGRLVKNCRIESGFEDMNIWCRMLSEEKLTEE</sequence>
<dbReference type="EC" id="2.3.1.-" evidence="3"/>
<keyword evidence="4" id="KW-1185">Reference proteome</keyword>